<dbReference type="AlphaFoldDB" id="A0AAV5VHL6"/>
<accession>A0AAV5VHL6</accession>
<protein>
    <recommendedName>
        <fullName evidence="8">Tetraspanin</fullName>
    </recommendedName>
</protein>
<organism evidence="6 7">
    <name type="scientific">Pristionchus fissidentatus</name>
    <dbReference type="NCBI Taxonomy" id="1538716"/>
    <lineage>
        <taxon>Eukaryota</taxon>
        <taxon>Metazoa</taxon>
        <taxon>Ecdysozoa</taxon>
        <taxon>Nematoda</taxon>
        <taxon>Chromadorea</taxon>
        <taxon>Rhabditida</taxon>
        <taxon>Rhabditina</taxon>
        <taxon>Diplogasteromorpha</taxon>
        <taxon>Diplogasteroidea</taxon>
        <taxon>Neodiplogasteridae</taxon>
        <taxon>Pristionchus</taxon>
    </lineage>
</organism>
<keyword evidence="2 5" id="KW-0812">Transmembrane</keyword>
<name>A0AAV5VHL6_9BILA</name>
<comment type="caution">
    <text evidence="6">The sequence shown here is derived from an EMBL/GenBank/DDBJ whole genome shotgun (WGS) entry which is preliminary data.</text>
</comment>
<sequence>MSKVAAGCSRGVLLLLNASLLIASLAMIGLLLWIRFDNNFEAEIRKDLKIQENIKPLDDYKRLINDGLTVSFWVLLGFGIAGAVIGLIGTIGAVFGLKCIIGFHFALLLIMALLEIAIGIYILVTRDTLRQTVQGYVISAYNARTLDYDSIRMRYDCCGIDGTPDLTCLTGQPTCTGSVWDRLDFTLMVTGFVLIGILLCQLISCLCSVALLAIKRN</sequence>
<comment type="subcellular location">
    <subcellularLocation>
        <location evidence="1">Membrane</location>
        <topology evidence="1">Multi-pass membrane protein</topology>
    </subcellularLocation>
</comment>
<dbReference type="Proteomes" id="UP001432322">
    <property type="component" value="Unassembled WGS sequence"/>
</dbReference>
<evidence type="ECO:0008006" key="8">
    <source>
        <dbReference type="Google" id="ProtNLM"/>
    </source>
</evidence>
<dbReference type="InterPro" id="IPR018499">
    <property type="entry name" value="Tetraspanin/Peripherin"/>
</dbReference>
<gene>
    <name evidence="6" type="ORF">PFISCL1PPCAC_9524</name>
</gene>
<proteinExistence type="predicted"/>
<evidence type="ECO:0000256" key="1">
    <source>
        <dbReference type="ARBA" id="ARBA00004141"/>
    </source>
</evidence>
<evidence type="ECO:0000256" key="3">
    <source>
        <dbReference type="ARBA" id="ARBA00022989"/>
    </source>
</evidence>
<feature type="non-terminal residue" evidence="6">
    <location>
        <position position="217"/>
    </location>
</feature>
<keyword evidence="4 5" id="KW-0472">Membrane</keyword>
<evidence type="ECO:0000256" key="2">
    <source>
        <dbReference type="ARBA" id="ARBA00022692"/>
    </source>
</evidence>
<feature type="transmembrane region" description="Helical" evidence="5">
    <location>
        <begin position="102"/>
        <end position="124"/>
    </location>
</feature>
<feature type="transmembrane region" description="Helical" evidence="5">
    <location>
        <begin position="70"/>
        <end position="95"/>
    </location>
</feature>
<reference evidence="6" key="1">
    <citation type="submission" date="2023-10" db="EMBL/GenBank/DDBJ databases">
        <title>Genome assembly of Pristionchus species.</title>
        <authorList>
            <person name="Yoshida K."/>
            <person name="Sommer R.J."/>
        </authorList>
    </citation>
    <scope>NUCLEOTIDE SEQUENCE</scope>
    <source>
        <strain evidence="6">RS5133</strain>
    </source>
</reference>
<keyword evidence="7" id="KW-1185">Reference proteome</keyword>
<evidence type="ECO:0000313" key="6">
    <source>
        <dbReference type="EMBL" id="GMT18227.1"/>
    </source>
</evidence>
<feature type="transmembrane region" description="Helical" evidence="5">
    <location>
        <begin position="12"/>
        <end position="34"/>
    </location>
</feature>
<evidence type="ECO:0000256" key="5">
    <source>
        <dbReference type="SAM" id="Phobius"/>
    </source>
</evidence>
<feature type="transmembrane region" description="Helical" evidence="5">
    <location>
        <begin position="187"/>
        <end position="214"/>
    </location>
</feature>
<dbReference type="PANTHER" id="PTHR19282">
    <property type="entry name" value="TETRASPANIN"/>
    <property type="match status" value="1"/>
</dbReference>
<evidence type="ECO:0000313" key="7">
    <source>
        <dbReference type="Proteomes" id="UP001432322"/>
    </source>
</evidence>
<dbReference type="EMBL" id="BTSY01000003">
    <property type="protein sequence ID" value="GMT18227.1"/>
    <property type="molecule type" value="Genomic_DNA"/>
</dbReference>
<dbReference type="Pfam" id="PF00335">
    <property type="entry name" value="Tetraspanin"/>
    <property type="match status" value="1"/>
</dbReference>
<evidence type="ECO:0000256" key="4">
    <source>
        <dbReference type="ARBA" id="ARBA00023136"/>
    </source>
</evidence>
<keyword evidence="3 5" id="KW-1133">Transmembrane helix</keyword>
<dbReference type="GO" id="GO:0005886">
    <property type="term" value="C:plasma membrane"/>
    <property type="evidence" value="ECO:0007669"/>
    <property type="project" value="TreeGrafter"/>
</dbReference>
<dbReference type="PANTHER" id="PTHR19282:SF378">
    <property type="entry name" value="TETRASPANIN"/>
    <property type="match status" value="1"/>
</dbReference>